<protein>
    <submittedName>
        <fullName evidence="2">Uncharacterized protein</fullName>
    </submittedName>
</protein>
<dbReference type="AlphaFoldDB" id="A0A543JCG5"/>
<reference evidence="2 3" key="1">
    <citation type="submission" date="2019-06" db="EMBL/GenBank/DDBJ databases">
        <title>Sequencing the genomes of 1000 actinobacteria strains.</title>
        <authorList>
            <person name="Klenk H.-P."/>
        </authorList>
    </citation>
    <scope>NUCLEOTIDE SEQUENCE [LARGE SCALE GENOMIC DNA]</scope>
    <source>
        <strain evidence="2 3">DSM 45456</strain>
    </source>
</reference>
<name>A0A543JCG5_9PSEU</name>
<dbReference type="Proteomes" id="UP000316628">
    <property type="component" value="Unassembled WGS sequence"/>
</dbReference>
<evidence type="ECO:0000313" key="3">
    <source>
        <dbReference type="Proteomes" id="UP000316628"/>
    </source>
</evidence>
<evidence type="ECO:0000313" key="2">
    <source>
        <dbReference type="EMBL" id="TQM80456.1"/>
    </source>
</evidence>
<dbReference type="EMBL" id="VFPP01000001">
    <property type="protein sequence ID" value="TQM80456.1"/>
    <property type="molecule type" value="Genomic_DNA"/>
</dbReference>
<feature type="compositionally biased region" description="Low complexity" evidence="1">
    <location>
        <begin position="9"/>
        <end position="18"/>
    </location>
</feature>
<sequence length="145" mass="15473">MARIRARGATRAPRPRGGVDPGQVDLFADDWQQAAAAPEPKPVAPAGFGGTPDLVPQVLNDITAGVIGQLDRSGRVVVLDGDGHCRHADDDVATVVESLVKQRYAAEGEFTTQLHGVIRKNVYVVALTNSGEAIRVRWSNLRGAR</sequence>
<keyword evidence="3" id="KW-1185">Reference proteome</keyword>
<feature type="region of interest" description="Disordered" evidence="1">
    <location>
        <begin position="1"/>
        <end position="24"/>
    </location>
</feature>
<dbReference type="RefSeq" id="WP_170232043.1">
    <property type="nucleotide sequence ID" value="NZ_VFPP01000001.1"/>
</dbReference>
<accession>A0A543JCG5</accession>
<comment type="caution">
    <text evidence="2">The sequence shown here is derived from an EMBL/GenBank/DDBJ whole genome shotgun (WGS) entry which is preliminary data.</text>
</comment>
<organism evidence="2 3">
    <name type="scientific">Saccharothrix saharensis</name>
    <dbReference type="NCBI Taxonomy" id="571190"/>
    <lineage>
        <taxon>Bacteria</taxon>
        <taxon>Bacillati</taxon>
        <taxon>Actinomycetota</taxon>
        <taxon>Actinomycetes</taxon>
        <taxon>Pseudonocardiales</taxon>
        <taxon>Pseudonocardiaceae</taxon>
        <taxon>Saccharothrix</taxon>
    </lineage>
</organism>
<gene>
    <name evidence="2" type="ORF">FHX81_2787</name>
</gene>
<evidence type="ECO:0000256" key="1">
    <source>
        <dbReference type="SAM" id="MobiDB-lite"/>
    </source>
</evidence>
<proteinExistence type="predicted"/>